<feature type="compositionally biased region" description="Polar residues" evidence="3">
    <location>
        <begin position="782"/>
        <end position="792"/>
    </location>
</feature>
<dbReference type="InterPro" id="IPR042277">
    <property type="entry name" value="IST1-like"/>
</dbReference>
<feature type="compositionally biased region" description="Acidic residues" evidence="3">
    <location>
        <begin position="686"/>
        <end position="697"/>
    </location>
</feature>
<feature type="region of interest" description="Disordered" evidence="3">
    <location>
        <begin position="617"/>
        <end position="832"/>
    </location>
</feature>
<dbReference type="Pfam" id="PF03398">
    <property type="entry name" value="Ist1"/>
    <property type="match status" value="1"/>
</dbReference>
<dbReference type="EMBL" id="JBDFQZ010000008">
    <property type="protein sequence ID" value="KAK9697208.1"/>
    <property type="molecule type" value="Genomic_DNA"/>
</dbReference>
<dbReference type="Proteomes" id="UP001443914">
    <property type="component" value="Unassembled WGS sequence"/>
</dbReference>
<protein>
    <submittedName>
        <fullName evidence="4">Uncharacterized protein</fullName>
    </submittedName>
</protein>
<dbReference type="GO" id="GO:0015031">
    <property type="term" value="P:protein transport"/>
    <property type="evidence" value="ECO:0007669"/>
    <property type="project" value="InterPro"/>
</dbReference>
<keyword evidence="2" id="KW-0175">Coiled coil</keyword>
<feature type="compositionally biased region" description="Polar residues" evidence="3">
    <location>
        <begin position="354"/>
        <end position="377"/>
    </location>
</feature>
<sequence>MLKKSFKPAKCKTALNLAKSRIKLMKNKKDSQLRQMRREVSQLLQNRQDQTARIRVEHVVREEKMLAAYEMIEIYCELIVARLPIIESQKNCPLDLKEAITSLIFAEPRCGDIPELQDIRKHFTAKYGKDFSTAAIELHPACGVSRILVEKLSVKAPDGPEKVKILKGIAEEYSIQWEPNWFKDEDLVSSGDNLKIPHTDNRNTIQTEPLNVQTVENLEEKHPHSTENPGISSQRHVRENSNEIRQSSAPRSDFSASGNVSEGMLFSPSSRTAENLFLANRQYWNMEFKDATAAAQAAAECAEQASMAARAAAQLSIRDSSRGPGRSSGHGQREGDRHFAESMLEHKHEYKTPVNRSFNQRSPRMQGHQGYTHQQGDMTERRDDRRTNKEFSESEVQYEFRQQERSESESVSHRANADRLSKSRESASTPSTAKDDYDWSNSSNFQEYEDEPAENPFHGETTRPLNQPDKFQSHSSGFGNEYGTFSNLNNWSDNIDSDISFGDYSRGTSEQENWRARDYAERDVYKGSDEKKHGFESVSGVFVAMDQGIHGYIDDNVGRNVASAAFDESGSDADDDYISTPRNSLIQKESHHFEPDLSESFRKSSIYTKLMEPLPVTFDDYDNLSPRSAEEVQMEDSDSEIGGDNHRKPATAVISPSHSRSDIEERSYSGSIRENPYETRASDPTEYFESDESSPEEDTPKPLITKNQVAGVSRRSKGSPRSVNSRPSSNLSVTTKSGHVSSNSYSTKDFLNRQTETTSSSSRIVDPSSYNNDAMFEGKSGTKLSMNKNSFSPADVEKPETPTRARIPRASVSSEKAPSRENSGKNLSHVHPKLPDFETFAAHLQSLRANRQ</sequence>
<feature type="region of interest" description="Disordered" evidence="3">
    <location>
        <begin position="348"/>
        <end position="462"/>
    </location>
</feature>
<comment type="similarity">
    <text evidence="1">Belongs to the IST1 family.</text>
</comment>
<feature type="compositionally biased region" description="Acidic residues" evidence="3">
    <location>
        <begin position="632"/>
        <end position="641"/>
    </location>
</feature>
<feature type="compositionally biased region" description="Basic and acidic residues" evidence="3">
    <location>
        <begin position="401"/>
        <end position="425"/>
    </location>
</feature>
<evidence type="ECO:0000256" key="1">
    <source>
        <dbReference type="ARBA" id="ARBA00005536"/>
    </source>
</evidence>
<dbReference type="FunFam" id="1.20.1260.60:FF:000003">
    <property type="entry name" value="IST1-like protein isoform A"/>
    <property type="match status" value="1"/>
</dbReference>
<feature type="region of interest" description="Disordered" evidence="3">
    <location>
        <begin position="313"/>
        <end position="336"/>
    </location>
</feature>
<gene>
    <name evidence="4" type="ORF">RND81_08G021500</name>
</gene>
<accession>A0AAW1J1U8</accession>
<dbReference type="PANTHER" id="PTHR12161">
    <property type="entry name" value="IST1 FAMILY MEMBER"/>
    <property type="match status" value="1"/>
</dbReference>
<dbReference type="AlphaFoldDB" id="A0AAW1J1U8"/>
<evidence type="ECO:0000313" key="5">
    <source>
        <dbReference type="Proteomes" id="UP001443914"/>
    </source>
</evidence>
<name>A0AAW1J1U8_SAPOF</name>
<feature type="coiled-coil region" evidence="2">
    <location>
        <begin position="26"/>
        <end position="53"/>
    </location>
</feature>
<reference evidence="4" key="1">
    <citation type="submission" date="2024-03" db="EMBL/GenBank/DDBJ databases">
        <title>WGS assembly of Saponaria officinalis var. Norfolk2.</title>
        <authorList>
            <person name="Jenkins J."/>
            <person name="Shu S."/>
            <person name="Grimwood J."/>
            <person name="Barry K."/>
            <person name="Goodstein D."/>
            <person name="Schmutz J."/>
            <person name="Leebens-Mack J."/>
            <person name="Osbourn A."/>
        </authorList>
    </citation>
    <scope>NUCLEOTIDE SEQUENCE [LARGE SCALE GENOMIC DNA]</scope>
    <source>
        <strain evidence="4">JIC</strain>
    </source>
</reference>
<evidence type="ECO:0000256" key="3">
    <source>
        <dbReference type="SAM" id="MobiDB-lite"/>
    </source>
</evidence>
<feature type="compositionally biased region" description="Low complexity" evidence="3">
    <location>
        <begin position="719"/>
        <end position="733"/>
    </location>
</feature>
<feature type="region of interest" description="Disordered" evidence="3">
    <location>
        <begin position="219"/>
        <end position="260"/>
    </location>
</feature>
<evidence type="ECO:0000256" key="2">
    <source>
        <dbReference type="SAM" id="Coils"/>
    </source>
</evidence>
<dbReference type="Gene3D" id="1.20.1260.60">
    <property type="entry name" value="Vacuolar protein sorting-associated protein Ist1"/>
    <property type="match status" value="1"/>
</dbReference>
<dbReference type="InterPro" id="IPR005061">
    <property type="entry name" value="Ist1"/>
</dbReference>
<evidence type="ECO:0000313" key="4">
    <source>
        <dbReference type="EMBL" id="KAK9697208.1"/>
    </source>
</evidence>
<keyword evidence="5" id="KW-1185">Reference proteome</keyword>
<organism evidence="4 5">
    <name type="scientific">Saponaria officinalis</name>
    <name type="common">Common soapwort</name>
    <name type="synonym">Lychnis saponaria</name>
    <dbReference type="NCBI Taxonomy" id="3572"/>
    <lineage>
        <taxon>Eukaryota</taxon>
        <taxon>Viridiplantae</taxon>
        <taxon>Streptophyta</taxon>
        <taxon>Embryophyta</taxon>
        <taxon>Tracheophyta</taxon>
        <taxon>Spermatophyta</taxon>
        <taxon>Magnoliopsida</taxon>
        <taxon>eudicotyledons</taxon>
        <taxon>Gunneridae</taxon>
        <taxon>Pentapetalae</taxon>
        <taxon>Caryophyllales</taxon>
        <taxon>Caryophyllaceae</taxon>
        <taxon>Caryophylleae</taxon>
        <taxon>Saponaria</taxon>
    </lineage>
</organism>
<dbReference type="PANTHER" id="PTHR12161:SF13">
    <property type="entry name" value="REGULATOR OF VPS4 ACTIVITY IN THE MVB PATHWAY PROTEIN"/>
    <property type="match status" value="1"/>
</dbReference>
<feature type="compositionally biased region" description="Polar residues" evidence="3">
    <location>
        <begin position="243"/>
        <end position="260"/>
    </location>
</feature>
<comment type="caution">
    <text evidence="4">The sequence shown here is derived from an EMBL/GenBank/DDBJ whole genome shotgun (WGS) entry which is preliminary data.</text>
</comment>
<feature type="compositionally biased region" description="Basic and acidic residues" evidence="3">
    <location>
        <begin position="378"/>
        <end position="392"/>
    </location>
</feature>
<feature type="compositionally biased region" description="Polar residues" evidence="3">
    <location>
        <begin position="734"/>
        <end position="772"/>
    </location>
</feature>
<proteinExistence type="inferred from homology"/>